<protein>
    <submittedName>
        <fullName evidence="2">Uncharacterized protein</fullName>
    </submittedName>
</protein>
<proteinExistence type="predicted"/>
<feature type="transmembrane region" description="Helical" evidence="1">
    <location>
        <begin position="247"/>
        <end position="265"/>
    </location>
</feature>
<feature type="transmembrane region" description="Helical" evidence="1">
    <location>
        <begin position="38"/>
        <end position="58"/>
    </location>
</feature>
<dbReference type="AlphaFoldDB" id="A0A191ZI03"/>
<dbReference type="Proteomes" id="UP000078596">
    <property type="component" value="Chromosome"/>
</dbReference>
<dbReference type="KEGG" id="haz:A9404_09125"/>
<feature type="transmembrane region" description="Helical" evidence="1">
    <location>
        <begin position="172"/>
        <end position="190"/>
    </location>
</feature>
<evidence type="ECO:0000313" key="3">
    <source>
        <dbReference type="Proteomes" id="UP000078596"/>
    </source>
</evidence>
<keyword evidence="3" id="KW-1185">Reference proteome</keyword>
<keyword evidence="1" id="KW-0812">Transmembrane</keyword>
<dbReference type="RefSeq" id="WP_066100562.1">
    <property type="nucleotide sequence ID" value="NZ_CP016027.1"/>
</dbReference>
<organism evidence="2 3">
    <name type="scientific">Halothiobacillus diazotrophicus</name>
    <dbReference type="NCBI Taxonomy" id="1860122"/>
    <lineage>
        <taxon>Bacteria</taxon>
        <taxon>Pseudomonadati</taxon>
        <taxon>Pseudomonadota</taxon>
        <taxon>Gammaproteobacteria</taxon>
        <taxon>Chromatiales</taxon>
        <taxon>Halothiobacillaceae</taxon>
        <taxon>Halothiobacillus</taxon>
    </lineage>
</organism>
<dbReference type="EMBL" id="CP016027">
    <property type="protein sequence ID" value="ANJ67526.1"/>
    <property type="molecule type" value="Genomic_DNA"/>
</dbReference>
<keyword evidence="1" id="KW-0472">Membrane</keyword>
<feature type="transmembrane region" description="Helical" evidence="1">
    <location>
        <begin position="224"/>
        <end position="241"/>
    </location>
</feature>
<feature type="transmembrane region" description="Helical" evidence="1">
    <location>
        <begin position="6"/>
        <end position="26"/>
    </location>
</feature>
<sequence>MNFGLQIDLIGWFALIALLLALFALSRRVSLPFIGPRRAVLLLIVTLIVLLGSVIWAADSSNSLLATIMILLGVAAAPFSARRPKSAASHSEQDSILNGLSLITIGSGLAVALLGLTGWFETNYRMDGFDLRLIAVVSVFIGVWTFAAGLMLWLRLNDYLPASSPTRMQQRVGLAVLSAALGLGLLAVVFPGYARLLLIVMALLALELGALSALGIVITRATRVLGRHLGLLGAAIAMLGYVQGSMFLLAIGGLIVAGAFHYLYLRRTARTRATDRLADQS</sequence>
<reference evidence="2 3" key="1">
    <citation type="submission" date="2016-06" db="EMBL/GenBank/DDBJ databases">
        <title>Insight into the functional genes involving in sulfur oxidation in Pearl River water.</title>
        <authorList>
            <person name="Luo J."/>
            <person name="Tan X."/>
            <person name="Lin W."/>
        </authorList>
    </citation>
    <scope>NUCLEOTIDE SEQUENCE [LARGE SCALE GENOMIC DNA]</scope>
    <source>
        <strain evidence="2 3">LS2</strain>
    </source>
</reference>
<accession>A0A191ZI03</accession>
<feature type="transmembrane region" description="Helical" evidence="1">
    <location>
        <begin position="132"/>
        <end position="152"/>
    </location>
</feature>
<feature type="transmembrane region" description="Helical" evidence="1">
    <location>
        <begin position="64"/>
        <end position="81"/>
    </location>
</feature>
<dbReference type="OrthoDB" id="5801847at2"/>
<gene>
    <name evidence="2" type="ORF">A9404_09125</name>
</gene>
<name>A0A191ZI03_9GAMM</name>
<feature type="transmembrane region" description="Helical" evidence="1">
    <location>
        <begin position="102"/>
        <end position="120"/>
    </location>
</feature>
<evidence type="ECO:0000313" key="2">
    <source>
        <dbReference type="EMBL" id="ANJ67526.1"/>
    </source>
</evidence>
<keyword evidence="1" id="KW-1133">Transmembrane helix</keyword>
<feature type="transmembrane region" description="Helical" evidence="1">
    <location>
        <begin position="196"/>
        <end position="217"/>
    </location>
</feature>
<evidence type="ECO:0000256" key="1">
    <source>
        <dbReference type="SAM" id="Phobius"/>
    </source>
</evidence>
<dbReference type="STRING" id="1860122.A9404_09125"/>